<name>A0A0L0CFK3_LUCCU</name>
<proteinExistence type="predicted"/>
<gene>
    <name evidence="2" type="ORF">FF38_08911</name>
</gene>
<feature type="domain" description="Exocyst complex component Sec10-like alpha-helical bundle" evidence="1">
    <location>
        <begin position="3"/>
        <end position="124"/>
    </location>
</feature>
<evidence type="ECO:0000313" key="2">
    <source>
        <dbReference type="EMBL" id="KNC31021.1"/>
    </source>
</evidence>
<accession>A0A0L0CFK3</accession>
<organism evidence="2 3">
    <name type="scientific">Lucilia cuprina</name>
    <name type="common">Green bottle fly</name>
    <name type="synonym">Australian sheep blowfly</name>
    <dbReference type="NCBI Taxonomy" id="7375"/>
    <lineage>
        <taxon>Eukaryota</taxon>
        <taxon>Metazoa</taxon>
        <taxon>Ecdysozoa</taxon>
        <taxon>Arthropoda</taxon>
        <taxon>Hexapoda</taxon>
        <taxon>Insecta</taxon>
        <taxon>Pterygota</taxon>
        <taxon>Neoptera</taxon>
        <taxon>Endopterygota</taxon>
        <taxon>Diptera</taxon>
        <taxon>Brachycera</taxon>
        <taxon>Muscomorpha</taxon>
        <taxon>Oestroidea</taxon>
        <taxon>Calliphoridae</taxon>
        <taxon>Luciliinae</taxon>
        <taxon>Lucilia</taxon>
    </lineage>
</organism>
<keyword evidence="3" id="KW-1185">Reference proteome</keyword>
<dbReference type="AlphaFoldDB" id="A0A0L0CFK3"/>
<dbReference type="EMBL" id="JRES01000459">
    <property type="protein sequence ID" value="KNC31021.1"/>
    <property type="molecule type" value="Genomic_DNA"/>
</dbReference>
<dbReference type="Pfam" id="PF07393">
    <property type="entry name" value="Sec10_HB"/>
    <property type="match status" value="1"/>
</dbReference>
<dbReference type="Proteomes" id="UP000037069">
    <property type="component" value="Unassembled WGS sequence"/>
</dbReference>
<dbReference type="STRING" id="7375.A0A0L0CFK3"/>
<dbReference type="InterPro" id="IPR048627">
    <property type="entry name" value="Sec10_HB"/>
</dbReference>
<dbReference type="Gene3D" id="1.20.58.1970">
    <property type="match status" value="1"/>
</dbReference>
<reference evidence="2 3" key="1">
    <citation type="journal article" date="2015" name="Nat. Commun.">
        <title>Lucilia cuprina genome unlocks parasitic fly biology to underpin future interventions.</title>
        <authorList>
            <person name="Anstead C.A."/>
            <person name="Korhonen P.K."/>
            <person name="Young N.D."/>
            <person name="Hall R.S."/>
            <person name="Jex A.R."/>
            <person name="Murali S.C."/>
            <person name="Hughes D.S."/>
            <person name="Lee S.F."/>
            <person name="Perry T."/>
            <person name="Stroehlein A.J."/>
            <person name="Ansell B.R."/>
            <person name="Breugelmans B."/>
            <person name="Hofmann A."/>
            <person name="Qu J."/>
            <person name="Dugan S."/>
            <person name="Lee S.L."/>
            <person name="Chao H."/>
            <person name="Dinh H."/>
            <person name="Han Y."/>
            <person name="Doddapaneni H.V."/>
            <person name="Worley K.C."/>
            <person name="Muzny D.M."/>
            <person name="Ioannidis P."/>
            <person name="Waterhouse R.M."/>
            <person name="Zdobnov E.M."/>
            <person name="James P.J."/>
            <person name="Bagnall N.H."/>
            <person name="Kotze A.C."/>
            <person name="Gibbs R.A."/>
            <person name="Richards S."/>
            <person name="Batterham P."/>
            <person name="Gasser R.B."/>
        </authorList>
    </citation>
    <scope>NUCLEOTIDE SEQUENCE [LARGE SCALE GENOMIC DNA]</scope>
    <source>
        <strain evidence="2 3">LS</strain>
        <tissue evidence="2">Full body</tissue>
    </source>
</reference>
<evidence type="ECO:0000259" key="1">
    <source>
        <dbReference type="Pfam" id="PF07393"/>
    </source>
</evidence>
<sequence length="138" mass="15968">MKNLFETSKHNLSTPNLHRLINAVARNFCSDLRSHMSKYTISTEGGKVLGNDILKFERLVVDEWGCGNDITEEFALLRSIVRLYTANHSLLASLLRDSHLSKITPSQLRGYLAQRVDFNPKTMQILFYNNNPRYLYNY</sequence>
<evidence type="ECO:0000313" key="3">
    <source>
        <dbReference type="Proteomes" id="UP000037069"/>
    </source>
</evidence>
<protein>
    <recommendedName>
        <fullName evidence="1">Exocyst complex component Sec10-like alpha-helical bundle domain-containing protein</fullName>
    </recommendedName>
</protein>
<comment type="caution">
    <text evidence="2">The sequence shown here is derived from an EMBL/GenBank/DDBJ whole genome shotgun (WGS) entry which is preliminary data.</text>
</comment>